<feature type="region of interest" description="Disordered" evidence="1">
    <location>
        <begin position="1"/>
        <end position="124"/>
    </location>
</feature>
<proteinExistence type="predicted"/>
<reference evidence="2" key="1">
    <citation type="submission" date="2020-02" db="EMBL/GenBank/DDBJ databases">
        <authorList>
            <person name="Meier V. D."/>
        </authorList>
    </citation>
    <scope>NUCLEOTIDE SEQUENCE</scope>
    <source>
        <strain evidence="2">AVDCRST_MAG10</strain>
    </source>
</reference>
<evidence type="ECO:0000313" key="2">
    <source>
        <dbReference type="EMBL" id="CAA9213036.1"/>
    </source>
</evidence>
<feature type="compositionally biased region" description="Low complexity" evidence="1">
    <location>
        <begin position="1"/>
        <end position="19"/>
    </location>
</feature>
<dbReference type="EMBL" id="CADCTB010000014">
    <property type="protein sequence ID" value="CAA9213036.1"/>
    <property type="molecule type" value="Genomic_DNA"/>
</dbReference>
<feature type="non-terminal residue" evidence="2">
    <location>
        <position position="124"/>
    </location>
</feature>
<accession>A0A6J4H289</accession>
<sequence length="124" mass="13126">EPPAAASPLTSPAQRRPGCPGVGGRRGHPPGPCRGDLRRRPAAASRTVLPRSGVGGDRRGLRRPGQQLRAEIRRAEPLRPGPGQRLPGRRRPPGGDGGGRRERHRPAGPHRPDRLPGPKGGCCL</sequence>
<name>A0A6J4H289_9ACTN</name>
<organism evidence="2">
    <name type="scientific">uncultured Acidimicrobiales bacterium</name>
    <dbReference type="NCBI Taxonomy" id="310071"/>
    <lineage>
        <taxon>Bacteria</taxon>
        <taxon>Bacillati</taxon>
        <taxon>Actinomycetota</taxon>
        <taxon>Acidimicrobiia</taxon>
        <taxon>Acidimicrobiales</taxon>
        <taxon>environmental samples</taxon>
    </lineage>
</organism>
<dbReference type="AlphaFoldDB" id="A0A6J4H289"/>
<evidence type="ECO:0000256" key="1">
    <source>
        <dbReference type="SAM" id="MobiDB-lite"/>
    </source>
</evidence>
<protein>
    <submittedName>
        <fullName evidence="2">Uncharacterized protein</fullName>
    </submittedName>
</protein>
<gene>
    <name evidence="2" type="ORF">AVDCRST_MAG10-231</name>
</gene>
<feature type="non-terminal residue" evidence="2">
    <location>
        <position position="1"/>
    </location>
</feature>